<name>A0A4Y2BIC6_ARAVE</name>
<keyword evidence="2" id="KW-1185">Reference proteome</keyword>
<dbReference type="GO" id="GO:0008168">
    <property type="term" value="F:methyltransferase activity"/>
    <property type="evidence" value="ECO:0007669"/>
    <property type="project" value="UniProtKB-KW"/>
</dbReference>
<keyword evidence="1" id="KW-0808">Transferase</keyword>
<reference evidence="1 2" key="1">
    <citation type="journal article" date="2019" name="Sci. Rep.">
        <title>Orb-weaving spider Araneus ventricosus genome elucidates the spidroin gene catalogue.</title>
        <authorList>
            <person name="Kono N."/>
            <person name="Nakamura H."/>
            <person name="Ohtoshi R."/>
            <person name="Moran D.A.P."/>
            <person name="Shinohara A."/>
            <person name="Yoshida Y."/>
            <person name="Fujiwara M."/>
            <person name="Mori M."/>
            <person name="Tomita M."/>
            <person name="Arakawa K."/>
        </authorList>
    </citation>
    <scope>NUCLEOTIDE SEQUENCE [LARGE SCALE GENOMIC DNA]</scope>
</reference>
<dbReference type="EMBL" id="BGPR01000079">
    <property type="protein sequence ID" value="GBL91467.1"/>
    <property type="molecule type" value="Genomic_DNA"/>
</dbReference>
<dbReference type="OrthoDB" id="6435573at2759"/>
<dbReference type="AlphaFoldDB" id="A0A4Y2BIC6"/>
<dbReference type="InterPro" id="IPR052709">
    <property type="entry name" value="Transposase-MT_Hybrid"/>
</dbReference>
<evidence type="ECO:0000313" key="2">
    <source>
        <dbReference type="Proteomes" id="UP000499080"/>
    </source>
</evidence>
<organism evidence="1 2">
    <name type="scientific">Araneus ventricosus</name>
    <name type="common">Orbweaver spider</name>
    <name type="synonym">Epeira ventricosa</name>
    <dbReference type="NCBI Taxonomy" id="182803"/>
    <lineage>
        <taxon>Eukaryota</taxon>
        <taxon>Metazoa</taxon>
        <taxon>Ecdysozoa</taxon>
        <taxon>Arthropoda</taxon>
        <taxon>Chelicerata</taxon>
        <taxon>Arachnida</taxon>
        <taxon>Araneae</taxon>
        <taxon>Araneomorphae</taxon>
        <taxon>Entelegynae</taxon>
        <taxon>Araneoidea</taxon>
        <taxon>Araneidae</taxon>
        <taxon>Araneus</taxon>
    </lineage>
</organism>
<keyword evidence="1" id="KW-0489">Methyltransferase</keyword>
<dbReference type="Pfam" id="PF01359">
    <property type="entry name" value="Transposase_1"/>
    <property type="match status" value="1"/>
</dbReference>
<dbReference type="InterPro" id="IPR036397">
    <property type="entry name" value="RNaseH_sf"/>
</dbReference>
<proteinExistence type="predicted"/>
<dbReference type="GO" id="GO:0003676">
    <property type="term" value="F:nucleic acid binding"/>
    <property type="evidence" value="ECO:0007669"/>
    <property type="project" value="InterPro"/>
</dbReference>
<dbReference type="Proteomes" id="UP000499080">
    <property type="component" value="Unassembled WGS sequence"/>
</dbReference>
<dbReference type="Gene3D" id="3.30.420.10">
    <property type="entry name" value="Ribonuclease H-like superfamily/Ribonuclease H"/>
    <property type="match status" value="1"/>
</dbReference>
<dbReference type="GO" id="GO:0032259">
    <property type="term" value="P:methylation"/>
    <property type="evidence" value="ECO:0007669"/>
    <property type="project" value="UniProtKB-KW"/>
</dbReference>
<comment type="caution">
    <text evidence="1">The sequence shown here is derived from an EMBL/GenBank/DDBJ whole genome shotgun (WGS) entry which is preliminary data.</text>
</comment>
<accession>A0A4Y2BIC6</accession>
<dbReference type="PANTHER" id="PTHR46060:SF1">
    <property type="entry name" value="MARINER MOS1 TRANSPOSASE-LIKE PROTEIN"/>
    <property type="match status" value="1"/>
</dbReference>
<gene>
    <name evidence="1" type="primary">SETMAR_106</name>
    <name evidence="1" type="ORF">AVEN_136949_1</name>
</gene>
<sequence length="223" mass="26541">MENKRNRVISSEACLAPFRRNPDKFLRRYITVDETWIHYFTSETKEQSKQWVFKGDAAPKKAKTVKSAGKVMATGFWDARGIIYLDYLVKEQTINGEYYASLFHRLREEIKKIRSHLAKKRILFHQDKARVYTCTVSMAKIMELKFELLQHSPYSPDLAPSDFLKFPNLKKWLGVKRFMSYEEVIAQTDVYFEDFPKSYFFDGLQQLEKRWGKCIELKDYVEK</sequence>
<dbReference type="PANTHER" id="PTHR46060">
    <property type="entry name" value="MARINER MOS1 TRANSPOSASE-LIKE PROTEIN"/>
    <property type="match status" value="1"/>
</dbReference>
<protein>
    <submittedName>
        <fullName evidence="1">Histone-lysine N-methyltransferase SETMAR</fullName>
    </submittedName>
</protein>
<dbReference type="InterPro" id="IPR001888">
    <property type="entry name" value="Transposase_1"/>
</dbReference>
<evidence type="ECO:0000313" key="1">
    <source>
        <dbReference type="EMBL" id="GBL91467.1"/>
    </source>
</evidence>